<dbReference type="PANTHER" id="PTHR24221">
    <property type="entry name" value="ATP-BINDING CASSETTE SUB-FAMILY B"/>
    <property type="match status" value="1"/>
</dbReference>
<dbReference type="OrthoDB" id="6500128at2759"/>
<dbReference type="GO" id="GO:0034040">
    <property type="term" value="F:ATPase-coupled lipid transmembrane transporter activity"/>
    <property type="evidence" value="ECO:0007669"/>
    <property type="project" value="TreeGrafter"/>
</dbReference>
<keyword evidence="3" id="KW-0812">Transmembrane</keyword>
<feature type="domain" description="ABC transporter" evidence="4">
    <location>
        <begin position="309"/>
        <end position="587"/>
    </location>
</feature>
<dbReference type="InterPro" id="IPR027417">
    <property type="entry name" value="P-loop_NTPase"/>
</dbReference>
<evidence type="ECO:0000256" key="2">
    <source>
        <dbReference type="ARBA" id="ARBA00022840"/>
    </source>
</evidence>
<dbReference type="PROSITE" id="PS50893">
    <property type="entry name" value="ABC_TRANSPORTER_2"/>
    <property type="match status" value="1"/>
</dbReference>
<dbReference type="PANTHER" id="PTHR24221:SF646">
    <property type="entry name" value="HAEMOLYSIN SECRETION ATP-BINDING PROTEIN"/>
    <property type="match status" value="1"/>
</dbReference>
<evidence type="ECO:0000313" key="5">
    <source>
        <dbReference type="EMBL" id="KAF7336702.1"/>
    </source>
</evidence>
<evidence type="ECO:0000313" key="6">
    <source>
        <dbReference type="Proteomes" id="UP000620124"/>
    </source>
</evidence>
<dbReference type="Pfam" id="PF00005">
    <property type="entry name" value="ABC_tran"/>
    <property type="match status" value="1"/>
</dbReference>
<dbReference type="GO" id="GO:0005524">
    <property type="term" value="F:ATP binding"/>
    <property type="evidence" value="ECO:0007669"/>
    <property type="project" value="UniProtKB-KW"/>
</dbReference>
<dbReference type="GO" id="GO:0016887">
    <property type="term" value="F:ATP hydrolysis activity"/>
    <property type="evidence" value="ECO:0007669"/>
    <property type="project" value="InterPro"/>
</dbReference>
<gene>
    <name evidence="5" type="ORF">MVEN_02105200</name>
</gene>
<proteinExistence type="predicted"/>
<dbReference type="SUPFAM" id="SSF52540">
    <property type="entry name" value="P-loop containing nucleoside triphosphate hydrolases"/>
    <property type="match status" value="1"/>
</dbReference>
<protein>
    <submittedName>
        <fullName evidence="5">Lipid A export ATP-binding/permease protein MsbA</fullName>
    </submittedName>
</protein>
<dbReference type="InterPro" id="IPR039421">
    <property type="entry name" value="Type_1_exporter"/>
</dbReference>
<reference evidence="5" key="1">
    <citation type="submission" date="2020-05" db="EMBL/GenBank/DDBJ databases">
        <title>Mycena genomes resolve the evolution of fungal bioluminescence.</title>
        <authorList>
            <person name="Tsai I.J."/>
        </authorList>
    </citation>
    <scope>NUCLEOTIDE SEQUENCE</scope>
    <source>
        <strain evidence="5">CCC161011</strain>
    </source>
</reference>
<dbReference type="EMBL" id="JACAZI010000022">
    <property type="protein sequence ID" value="KAF7336702.1"/>
    <property type="molecule type" value="Genomic_DNA"/>
</dbReference>
<feature type="transmembrane region" description="Helical" evidence="3">
    <location>
        <begin position="6"/>
        <end position="26"/>
    </location>
</feature>
<keyword evidence="3" id="KW-0472">Membrane</keyword>
<sequence length="598" mass="66700">MTDLDVNMLQVLVLMWLFVAIMSTLANRIMADTTFSLKGHLRAHFLPKLVDASLRVDLTALQSRKAMRSLPMEYGFEVEVPGFRFFHEIITRLRHFLTVVAEVGVLVMIICRRGLYEAQLLAFFSVMLPAVVLLKPSNGVGGEGYVFWATNRNFYYLAALYRIAFSQQFRPTLARDGLCSYISQEFRRISAELGHLNVDTLSIQSGIETQWYWELVHAIIADYPLAVWGLILPWSDPLSSLVSMVLVQHANMTLKKSLELLRGSYGPDTLIEILGWAERLYDGVAFVNELSRGTAEYPSARSSNKGMKITFRNVSFRHHAEGPLAVSDVDFEIPAGSMAVVVGANGSGKSSLLSLLPRLREPSDGKIFIDDKPLSEYDLNSVRGAMACLSQDEEMYPLTLRQNMLMGRERRDMKGDAEILETAAKLGHTTDIIDKLPLKYDTILQPVGVAAQSMLGCGWGYVSDAAMSELEANTPSPMPMCISGGEKQKLAATRMFSRLLRRRDRVRLIVCDEATNAVDACAEKDILKNVKDLGAGRTTRIFVTHRFGELVKEADIILVMKEGRLVQRGTHAELMKQAVSGGCREYADMYQAQADGFL</sequence>
<accession>A0A8H7CI11</accession>
<dbReference type="SMART" id="SM00382">
    <property type="entry name" value="AAA"/>
    <property type="match status" value="1"/>
</dbReference>
<name>A0A8H7CI11_9AGAR</name>
<dbReference type="Gene3D" id="3.40.50.300">
    <property type="entry name" value="P-loop containing nucleotide triphosphate hydrolases"/>
    <property type="match status" value="1"/>
</dbReference>
<evidence type="ECO:0000256" key="1">
    <source>
        <dbReference type="ARBA" id="ARBA00022741"/>
    </source>
</evidence>
<comment type="caution">
    <text evidence="5">The sequence shown here is derived from an EMBL/GenBank/DDBJ whole genome shotgun (WGS) entry which is preliminary data.</text>
</comment>
<dbReference type="InterPro" id="IPR003593">
    <property type="entry name" value="AAA+_ATPase"/>
</dbReference>
<keyword evidence="6" id="KW-1185">Reference proteome</keyword>
<dbReference type="Proteomes" id="UP000620124">
    <property type="component" value="Unassembled WGS sequence"/>
</dbReference>
<keyword evidence="3" id="KW-1133">Transmembrane helix</keyword>
<keyword evidence="1" id="KW-0547">Nucleotide-binding</keyword>
<dbReference type="InterPro" id="IPR003439">
    <property type="entry name" value="ABC_transporter-like_ATP-bd"/>
</dbReference>
<evidence type="ECO:0000259" key="4">
    <source>
        <dbReference type="PROSITE" id="PS50893"/>
    </source>
</evidence>
<keyword evidence="2 5" id="KW-0067">ATP-binding</keyword>
<organism evidence="5 6">
    <name type="scientific">Mycena venus</name>
    <dbReference type="NCBI Taxonomy" id="2733690"/>
    <lineage>
        <taxon>Eukaryota</taxon>
        <taxon>Fungi</taxon>
        <taxon>Dikarya</taxon>
        <taxon>Basidiomycota</taxon>
        <taxon>Agaricomycotina</taxon>
        <taxon>Agaricomycetes</taxon>
        <taxon>Agaricomycetidae</taxon>
        <taxon>Agaricales</taxon>
        <taxon>Marasmiineae</taxon>
        <taxon>Mycenaceae</taxon>
        <taxon>Mycena</taxon>
    </lineage>
</organism>
<dbReference type="AlphaFoldDB" id="A0A8H7CI11"/>
<evidence type="ECO:0000256" key="3">
    <source>
        <dbReference type="SAM" id="Phobius"/>
    </source>
</evidence>